<feature type="region of interest" description="Disordered" evidence="1">
    <location>
        <begin position="61"/>
        <end position="81"/>
    </location>
</feature>
<protein>
    <submittedName>
        <fullName evidence="2">Uncharacterized protein</fullName>
    </submittedName>
</protein>
<dbReference type="EMBL" id="OX458333">
    <property type="protein sequence ID" value="CAI8723662.1"/>
    <property type="molecule type" value="Genomic_DNA"/>
</dbReference>
<evidence type="ECO:0000313" key="3">
    <source>
        <dbReference type="Proteomes" id="UP001162030"/>
    </source>
</evidence>
<proteinExistence type="predicted"/>
<keyword evidence="3" id="KW-1185">Reference proteome</keyword>
<evidence type="ECO:0000313" key="2">
    <source>
        <dbReference type="EMBL" id="CAI8723662.1"/>
    </source>
</evidence>
<name>A0ABN8WX67_9GAMM</name>
<evidence type="ECO:0000256" key="1">
    <source>
        <dbReference type="SAM" id="MobiDB-lite"/>
    </source>
</evidence>
<reference evidence="2 3" key="1">
    <citation type="submission" date="2023-03" db="EMBL/GenBank/DDBJ databases">
        <authorList>
            <person name="Pearce D."/>
        </authorList>
    </citation>
    <scope>NUCLEOTIDE SEQUENCE [LARGE SCALE GENOMIC DNA]</scope>
    <source>
        <strain evidence="2">Msz</strain>
    </source>
</reference>
<organism evidence="2 3">
    <name type="scientific">Methylocaldum szegediense</name>
    <dbReference type="NCBI Taxonomy" id="73780"/>
    <lineage>
        <taxon>Bacteria</taxon>
        <taxon>Pseudomonadati</taxon>
        <taxon>Pseudomonadota</taxon>
        <taxon>Gammaproteobacteria</taxon>
        <taxon>Methylococcales</taxon>
        <taxon>Methylococcaceae</taxon>
        <taxon>Methylocaldum</taxon>
    </lineage>
</organism>
<gene>
    <name evidence="2" type="ORF">MSZNOR_0142</name>
</gene>
<accession>A0ABN8WX67</accession>
<dbReference type="Proteomes" id="UP001162030">
    <property type="component" value="Chromosome"/>
</dbReference>
<sequence>MAYPQKVSFKIFRNGDSRFPSVWSRALFIKLGERRMTPWVLMQSAIEDGHLFLRILLGKNGSPFPDDATEQKMGIPPDYKR</sequence>